<dbReference type="EMBL" id="JBHTIW010000004">
    <property type="protein sequence ID" value="MFD0919947.1"/>
    <property type="molecule type" value="Genomic_DNA"/>
</dbReference>
<keyword evidence="1" id="KW-0812">Transmembrane</keyword>
<evidence type="ECO:0000313" key="3">
    <source>
        <dbReference type="Proteomes" id="UP001597018"/>
    </source>
</evidence>
<feature type="transmembrane region" description="Helical" evidence="1">
    <location>
        <begin position="87"/>
        <end position="106"/>
    </location>
</feature>
<organism evidence="2 3">
    <name type="scientific">Saccharopolyspora rosea</name>
    <dbReference type="NCBI Taxonomy" id="524884"/>
    <lineage>
        <taxon>Bacteria</taxon>
        <taxon>Bacillati</taxon>
        <taxon>Actinomycetota</taxon>
        <taxon>Actinomycetes</taxon>
        <taxon>Pseudonocardiales</taxon>
        <taxon>Pseudonocardiaceae</taxon>
        <taxon>Saccharopolyspora</taxon>
    </lineage>
</organism>
<feature type="transmembrane region" description="Helical" evidence="1">
    <location>
        <begin position="54"/>
        <end position="75"/>
    </location>
</feature>
<name>A0ABW3FUG4_9PSEU</name>
<gene>
    <name evidence="2" type="ORF">ACFQ16_09340</name>
</gene>
<sequence length="140" mass="14824">MAKQMSPTVTDPDAREKLHLARVLLGGYAAVSVLTLLAIVVFSGNPDIVTDAVWIRGSIIAVASLITFAIGVSMAKGSRSSYRRLQIIALAQVVAIIVIESVPGSFPVWFKIANGVCGALLITVVLLTFARTVRATFAAR</sequence>
<comment type="caution">
    <text evidence="2">The sequence shown here is derived from an EMBL/GenBank/DDBJ whole genome shotgun (WGS) entry which is preliminary data.</text>
</comment>
<protein>
    <recommendedName>
        <fullName evidence="4">Integral membrane protein</fullName>
    </recommendedName>
</protein>
<evidence type="ECO:0000256" key="1">
    <source>
        <dbReference type="SAM" id="Phobius"/>
    </source>
</evidence>
<reference evidence="3" key="1">
    <citation type="journal article" date="2019" name="Int. J. Syst. Evol. Microbiol.">
        <title>The Global Catalogue of Microorganisms (GCM) 10K type strain sequencing project: providing services to taxonomists for standard genome sequencing and annotation.</title>
        <authorList>
            <consortium name="The Broad Institute Genomics Platform"/>
            <consortium name="The Broad Institute Genome Sequencing Center for Infectious Disease"/>
            <person name="Wu L."/>
            <person name="Ma J."/>
        </authorList>
    </citation>
    <scope>NUCLEOTIDE SEQUENCE [LARGE SCALE GENOMIC DNA]</scope>
    <source>
        <strain evidence="3">CCUG 56401</strain>
    </source>
</reference>
<proteinExistence type="predicted"/>
<keyword evidence="3" id="KW-1185">Reference proteome</keyword>
<dbReference type="RefSeq" id="WP_263251970.1">
    <property type="nucleotide sequence ID" value="NZ_BAABLT010000052.1"/>
</dbReference>
<keyword evidence="1" id="KW-1133">Transmembrane helix</keyword>
<evidence type="ECO:0000313" key="2">
    <source>
        <dbReference type="EMBL" id="MFD0919947.1"/>
    </source>
</evidence>
<dbReference type="Proteomes" id="UP001597018">
    <property type="component" value="Unassembled WGS sequence"/>
</dbReference>
<accession>A0ABW3FUG4</accession>
<keyword evidence="1" id="KW-0472">Membrane</keyword>
<feature type="transmembrane region" description="Helical" evidence="1">
    <location>
        <begin position="20"/>
        <end position="42"/>
    </location>
</feature>
<feature type="transmembrane region" description="Helical" evidence="1">
    <location>
        <begin position="112"/>
        <end position="130"/>
    </location>
</feature>
<evidence type="ECO:0008006" key="4">
    <source>
        <dbReference type="Google" id="ProtNLM"/>
    </source>
</evidence>